<evidence type="ECO:0000313" key="9">
    <source>
        <dbReference type="Proteomes" id="UP000507962"/>
    </source>
</evidence>
<dbReference type="PROSITE" id="PS00923">
    <property type="entry name" value="ASP_GLU_RACEMASE_1"/>
    <property type="match status" value="1"/>
</dbReference>
<dbReference type="EMBL" id="CAADHO010000003">
    <property type="protein sequence ID" value="VFQ44319.1"/>
    <property type="molecule type" value="Genomic_DNA"/>
</dbReference>
<dbReference type="PANTHER" id="PTHR21198">
    <property type="entry name" value="GLUTAMATE RACEMASE"/>
    <property type="match status" value="1"/>
</dbReference>
<feature type="binding site" evidence="7">
    <location>
        <begin position="181"/>
        <end position="182"/>
    </location>
    <ligand>
        <name>substrate</name>
    </ligand>
</feature>
<dbReference type="InterPro" id="IPR001920">
    <property type="entry name" value="Asp/Glu_race"/>
</dbReference>
<comment type="similarity">
    <text evidence="7">Belongs to the aspartate/glutamate racemases family.</text>
</comment>
<dbReference type="GO" id="GO:0071555">
    <property type="term" value="P:cell wall organization"/>
    <property type="evidence" value="ECO:0007669"/>
    <property type="project" value="UniProtKB-KW"/>
</dbReference>
<feature type="active site" description="Proton donor/acceptor" evidence="7">
    <location>
        <position position="69"/>
    </location>
</feature>
<dbReference type="PANTHER" id="PTHR21198:SF2">
    <property type="entry name" value="GLUTAMATE RACEMASE"/>
    <property type="match status" value="1"/>
</dbReference>
<evidence type="ECO:0000313" key="8">
    <source>
        <dbReference type="EMBL" id="VFQ44319.1"/>
    </source>
</evidence>
<comment type="pathway">
    <text evidence="7">Cell wall biogenesis; peptidoglycan biosynthesis.</text>
</comment>
<dbReference type="UniPathway" id="UPA00219"/>
<feature type="binding site" evidence="7">
    <location>
        <begin position="6"/>
        <end position="7"/>
    </location>
    <ligand>
        <name>substrate</name>
    </ligand>
</feature>
<reference evidence="8 9" key="1">
    <citation type="submission" date="2019-03" db="EMBL/GenBank/DDBJ databases">
        <authorList>
            <person name="Nijsse B."/>
        </authorList>
    </citation>
    <scope>NUCLEOTIDE SEQUENCE [LARGE SCALE GENOMIC DNA]</scope>
    <source>
        <strain evidence="8">Desulfoluna butyratoxydans MSL71</strain>
    </source>
</reference>
<dbReference type="SUPFAM" id="SSF53681">
    <property type="entry name" value="Aspartate/glutamate racemase"/>
    <property type="match status" value="2"/>
</dbReference>
<evidence type="ECO:0000256" key="4">
    <source>
        <dbReference type="ARBA" id="ARBA00022984"/>
    </source>
</evidence>
<feature type="binding site" evidence="7">
    <location>
        <begin position="38"/>
        <end position="39"/>
    </location>
    <ligand>
        <name>substrate</name>
    </ligand>
</feature>
<comment type="catalytic activity">
    <reaction evidence="1 7">
        <text>L-glutamate = D-glutamate</text>
        <dbReference type="Rhea" id="RHEA:12813"/>
        <dbReference type="ChEBI" id="CHEBI:29985"/>
        <dbReference type="ChEBI" id="CHEBI:29986"/>
        <dbReference type="EC" id="5.1.1.3"/>
    </reaction>
</comment>
<evidence type="ECO:0000256" key="2">
    <source>
        <dbReference type="ARBA" id="ARBA00013090"/>
    </source>
</evidence>
<organism evidence="8 9">
    <name type="scientific">Desulfoluna butyratoxydans</name>
    <dbReference type="NCBI Taxonomy" id="231438"/>
    <lineage>
        <taxon>Bacteria</taxon>
        <taxon>Pseudomonadati</taxon>
        <taxon>Thermodesulfobacteriota</taxon>
        <taxon>Desulfobacteria</taxon>
        <taxon>Desulfobacterales</taxon>
        <taxon>Desulfolunaceae</taxon>
        <taxon>Desulfoluna</taxon>
    </lineage>
</organism>
<comment type="function">
    <text evidence="7">Provides the (R)-glutamate required for cell wall biosynthesis.</text>
</comment>
<dbReference type="AlphaFoldDB" id="A0A4U8YMC2"/>
<dbReference type="GO" id="GO:0009252">
    <property type="term" value="P:peptidoglycan biosynthetic process"/>
    <property type="evidence" value="ECO:0007669"/>
    <property type="project" value="UniProtKB-UniRule"/>
</dbReference>
<keyword evidence="3 7" id="KW-0133">Cell shape</keyword>
<protein>
    <recommendedName>
        <fullName evidence="2 7">Glutamate racemase</fullName>
        <ecNumber evidence="2 7">5.1.1.3</ecNumber>
    </recommendedName>
</protein>
<sequence>MIGIFDSGIGGLTTCRALKELLPGHEMIYFGDTARTPYGSKSRETVVRYSLENTRFLIEMGAEMIVVGCNTASSVAPAAIREAYDVPVFEVVTPAVEQALAASKKGQIGVIGTRGTITSKVYETRIKEMRPDASVHSNPCPLLVPLVEEGWFDRPETRRIVKSYIHPLRVRQIDTLILGCTHYPMLEPIIKQKAGKRVTIINSGAAVARQVKAFVDAHPEWRDKGGSRRGCDRFYVSDYTPQFRSIAESILNQKVELQLVQQ</sequence>
<evidence type="ECO:0000256" key="3">
    <source>
        <dbReference type="ARBA" id="ARBA00022960"/>
    </source>
</evidence>
<feature type="binding site" evidence="7">
    <location>
        <begin position="70"/>
        <end position="71"/>
    </location>
    <ligand>
        <name>substrate</name>
    </ligand>
</feature>
<dbReference type="GO" id="GO:0008360">
    <property type="term" value="P:regulation of cell shape"/>
    <property type="evidence" value="ECO:0007669"/>
    <property type="project" value="UniProtKB-KW"/>
</dbReference>
<dbReference type="EC" id="5.1.1.3" evidence="2 7"/>
<dbReference type="Gene3D" id="3.40.50.1860">
    <property type="match status" value="2"/>
</dbReference>
<evidence type="ECO:0000256" key="7">
    <source>
        <dbReference type="HAMAP-Rule" id="MF_00258"/>
    </source>
</evidence>
<proteinExistence type="inferred from homology"/>
<dbReference type="GO" id="GO:0008881">
    <property type="term" value="F:glutamate racemase activity"/>
    <property type="evidence" value="ECO:0007669"/>
    <property type="project" value="UniProtKB-UniRule"/>
</dbReference>
<dbReference type="InterPro" id="IPR015942">
    <property type="entry name" value="Asp/Glu/hydantoin_racemase"/>
</dbReference>
<accession>A0A4U8YMC2</accession>
<keyword evidence="9" id="KW-1185">Reference proteome</keyword>
<evidence type="ECO:0000256" key="1">
    <source>
        <dbReference type="ARBA" id="ARBA00001602"/>
    </source>
</evidence>
<keyword evidence="6 7" id="KW-0961">Cell wall biogenesis/degradation</keyword>
<evidence type="ECO:0000256" key="6">
    <source>
        <dbReference type="ARBA" id="ARBA00023316"/>
    </source>
</evidence>
<dbReference type="NCBIfam" id="TIGR00067">
    <property type="entry name" value="glut_race"/>
    <property type="match status" value="1"/>
</dbReference>
<dbReference type="Proteomes" id="UP000507962">
    <property type="component" value="Unassembled WGS sequence"/>
</dbReference>
<gene>
    <name evidence="7" type="primary">murI</name>
    <name evidence="8" type="ORF">MSL71_19650</name>
</gene>
<dbReference type="InterPro" id="IPR004391">
    <property type="entry name" value="Glu_race"/>
</dbReference>
<dbReference type="Pfam" id="PF01177">
    <property type="entry name" value="Asp_Glu_race"/>
    <property type="match status" value="1"/>
</dbReference>
<feature type="active site" description="Proton donor/acceptor" evidence="7">
    <location>
        <position position="180"/>
    </location>
</feature>
<evidence type="ECO:0000256" key="5">
    <source>
        <dbReference type="ARBA" id="ARBA00023235"/>
    </source>
</evidence>
<dbReference type="HAMAP" id="MF_00258">
    <property type="entry name" value="Glu_racemase"/>
    <property type="match status" value="1"/>
</dbReference>
<keyword evidence="5 7" id="KW-0413">Isomerase</keyword>
<dbReference type="RefSeq" id="WP_180139590.1">
    <property type="nucleotide sequence ID" value="NZ_CAADHO010000003.1"/>
</dbReference>
<dbReference type="PROSITE" id="PS00924">
    <property type="entry name" value="ASP_GLU_RACEMASE_2"/>
    <property type="match status" value="1"/>
</dbReference>
<dbReference type="FunFam" id="3.40.50.1860:FF:000001">
    <property type="entry name" value="Glutamate racemase"/>
    <property type="match status" value="1"/>
</dbReference>
<dbReference type="InterPro" id="IPR033134">
    <property type="entry name" value="Asp/Glu_racemase_AS_2"/>
</dbReference>
<dbReference type="InterPro" id="IPR018187">
    <property type="entry name" value="Asp/Glu_racemase_AS_1"/>
</dbReference>
<name>A0A4U8YMC2_9BACT</name>
<keyword evidence="4 7" id="KW-0573">Peptidoglycan synthesis</keyword>